<comment type="similarity">
    <text evidence="3">Belongs to the CCNDBP1 family.</text>
</comment>
<evidence type="ECO:0000256" key="6">
    <source>
        <dbReference type="ARBA" id="ARBA00023306"/>
    </source>
</evidence>
<dbReference type="Proteomes" id="UP000274822">
    <property type="component" value="Unassembled WGS sequence"/>
</dbReference>
<dbReference type="InterPro" id="IPR049318">
    <property type="entry name" value="GCIP_C"/>
</dbReference>
<dbReference type="InterPro" id="IPR049317">
    <property type="entry name" value="GCIP-like_N"/>
</dbReference>
<dbReference type="PANTHER" id="PTHR15492">
    <property type="entry name" value="CYCLIN D1-BINDING PROTEIN 1"/>
    <property type="match status" value="1"/>
</dbReference>
<accession>A0A433QWL8</accession>
<dbReference type="GO" id="GO:0005737">
    <property type="term" value="C:cytoplasm"/>
    <property type="evidence" value="ECO:0007669"/>
    <property type="project" value="UniProtKB-SubCell"/>
</dbReference>
<evidence type="ECO:0000259" key="8">
    <source>
        <dbReference type="Pfam" id="PF13324"/>
    </source>
</evidence>
<evidence type="ECO:0000256" key="2">
    <source>
        <dbReference type="ARBA" id="ARBA00004496"/>
    </source>
</evidence>
<sequence>PERVIPTDRGTGPHVKGRGREKNIQQSNTYTTPLMTSAIDNDTQAKLKALADMCLNFSRELQNPPSIESGEFDTVKFKYTIPDLGLLLSIPGDLATVLINDATKLTIACKPPSTASAAGPTIATLGDTAFRLAGFVESVPVSCGRTYVGSIRRTAGDALRSAVALCNSFLEIPVAIEADKKGEYLISTGQLWEACKHMQEKTPADNREAVAAKWRLMTGTLEDGVAEVEEFVREQETGAGEDGEEEEEEEDGWDDVLGESSKVRLTKEELAICVRCVSLFKLTRMLCKKVLARCILTADVSKPEVIAWLDQLGESGAAVADAVDEFGASMYASENVVGQARTFVEIATELVHVAQSFAEGEHAKWFEVSNCRMRGGGGFGQFHFWDFID</sequence>
<dbReference type="PANTHER" id="PTHR15492:SF1">
    <property type="entry name" value="CYCLIN-D1-BINDING PROTEIN 1"/>
    <property type="match status" value="1"/>
</dbReference>
<keyword evidence="11" id="KW-1185">Reference proteome</keyword>
<dbReference type="InterPro" id="IPR026907">
    <property type="entry name" value="GCIP-like"/>
</dbReference>
<feature type="region of interest" description="Disordered" evidence="7">
    <location>
        <begin position="1"/>
        <end position="20"/>
    </location>
</feature>
<proteinExistence type="inferred from homology"/>
<evidence type="ECO:0000259" key="9">
    <source>
        <dbReference type="Pfam" id="PF20936"/>
    </source>
</evidence>
<keyword evidence="5" id="KW-0539">Nucleus</keyword>
<keyword evidence="6" id="KW-0131">Cell cycle</keyword>
<evidence type="ECO:0000256" key="7">
    <source>
        <dbReference type="SAM" id="MobiDB-lite"/>
    </source>
</evidence>
<dbReference type="EMBL" id="RBNJ01000660">
    <property type="protein sequence ID" value="RUS34211.1"/>
    <property type="molecule type" value="Genomic_DNA"/>
</dbReference>
<feature type="compositionally biased region" description="Acidic residues" evidence="7">
    <location>
        <begin position="239"/>
        <end position="254"/>
    </location>
</feature>
<evidence type="ECO:0000256" key="5">
    <source>
        <dbReference type="ARBA" id="ARBA00023242"/>
    </source>
</evidence>
<organism evidence="10 11">
    <name type="scientific">Jimgerdemannia flammicorona</name>
    <dbReference type="NCBI Taxonomy" id="994334"/>
    <lineage>
        <taxon>Eukaryota</taxon>
        <taxon>Fungi</taxon>
        <taxon>Fungi incertae sedis</taxon>
        <taxon>Mucoromycota</taxon>
        <taxon>Mucoromycotina</taxon>
        <taxon>Endogonomycetes</taxon>
        <taxon>Endogonales</taxon>
        <taxon>Endogonaceae</taxon>
        <taxon>Jimgerdemannia</taxon>
    </lineage>
</organism>
<gene>
    <name evidence="10" type="ORF">BC938DRAFT_481861</name>
</gene>
<name>A0A433QWL8_9FUNG</name>
<dbReference type="Gene3D" id="1.20.1410.10">
    <property type="entry name" value="I/LWEQ domain"/>
    <property type="match status" value="1"/>
</dbReference>
<dbReference type="GO" id="GO:0005634">
    <property type="term" value="C:nucleus"/>
    <property type="evidence" value="ECO:0007669"/>
    <property type="project" value="UniProtKB-SubCell"/>
</dbReference>
<protein>
    <submittedName>
        <fullName evidence="10">Grap2 and cyclin-D-interacting-domain-containing protein</fullName>
    </submittedName>
</protein>
<reference evidence="10 11" key="1">
    <citation type="journal article" date="2018" name="New Phytol.">
        <title>Phylogenomics of Endogonaceae and evolution of mycorrhizas within Mucoromycota.</title>
        <authorList>
            <person name="Chang Y."/>
            <person name="Desiro A."/>
            <person name="Na H."/>
            <person name="Sandor L."/>
            <person name="Lipzen A."/>
            <person name="Clum A."/>
            <person name="Barry K."/>
            <person name="Grigoriev I.V."/>
            <person name="Martin F.M."/>
            <person name="Stajich J.E."/>
            <person name="Smith M.E."/>
            <person name="Bonito G."/>
            <person name="Spatafora J.W."/>
        </authorList>
    </citation>
    <scope>NUCLEOTIDE SEQUENCE [LARGE SCALE GENOMIC DNA]</scope>
    <source>
        <strain evidence="10 11">AD002</strain>
    </source>
</reference>
<feature type="non-terminal residue" evidence="10">
    <location>
        <position position="1"/>
    </location>
</feature>
<evidence type="ECO:0000256" key="1">
    <source>
        <dbReference type="ARBA" id="ARBA00004123"/>
    </source>
</evidence>
<dbReference type="Pfam" id="PF20936">
    <property type="entry name" value="GCIP_C"/>
    <property type="match status" value="1"/>
</dbReference>
<comment type="subcellular location">
    <subcellularLocation>
        <location evidence="2">Cytoplasm</location>
    </subcellularLocation>
    <subcellularLocation>
        <location evidence="1">Nucleus</location>
    </subcellularLocation>
</comment>
<evidence type="ECO:0000313" key="11">
    <source>
        <dbReference type="Proteomes" id="UP000274822"/>
    </source>
</evidence>
<dbReference type="Gene3D" id="1.20.1420.10">
    <property type="entry name" value="Talin, central domain"/>
    <property type="match status" value="1"/>
</dbReference>
<comment type="caution">
    <text evidence="10">The sequence shown here is derived from an EMBL/GenBank/DDBJ whole genome shotgun (WGS) entry which is preliminary data.</text>
</comment>
<evidence type="ECO:0000256" key="4">
    <source>
        <dbReference type="ARBA" id="ARBA00022490"/>
    </source>
</evidence>
<feature type="domain" description="Cyclin-D1-binding protein 1-like C-terminal" evidence="9">
    <location>
        <begin position="250"/>
        <end position="335"/>
    </location>
</feature>
<evidence type="ECO:0000256" key="3">
    <source>
        <dbReference type="ARBA" id="ARBA00008940"/>
    </source>
</evidence>
<feature type="domain" description="Cyclin-D1-binding protein 1-like N-terminal" evidence="8">
    <location>
        <begin position="94"/>
        <end position="233"/>
    </location>
</feature>
<feature type="region of interest" description="Disordered" evidence="7">
    <location>
        <begin position="235"/>
        <end position="254"/>
    </location>
</feature>
<dbReference type="Pfam" id="PF13324">
    <property type="entry name" value="GCIP_N"/>
    <property type="match status" value="1"/>
</dbReference>
<evidence type="ECO:0000313" key="10">
    <source>
        <dbReference type="EMBL" id="RUS34211.1"/>
    </source>
</evidence>
<dbReference type="AlphaFoldDB" id="A0A433QWL8"/>
<keyword evidence="4" id="KW-0963">Cytoplasm</keyword>